<proteinExistence type="predicted"/>
<sequence length="52" mass="6097">MTKVRAFVKADSTTVTDREEIRQELVKFILKKSEETSEGKILLEKKIDWKTV</sequence>
<dbReference type="EMBL" id="BMAW01019310">
    <property type="protein sequence ID" value="GFT62672.1"/>
    <property type="molecule type" value="Genomic_DNA"/>
</dbReference>
<keyword evidence="2" id="KW-1185">Reference proteome</keyword>
<dbReference type="Proteomes" id="UP000887013">
    <property type="component" value="Unassembled WGS sequence"/>
</dbReference>
<feature type="non-terminal residue" evidence="1">
    <location>
        <position position="52"/>
    </location>
</feature>
<organism evidence="1 2">
    <name type="scientific">Nephila pilipes</name>
    <name type="common">Giant wood spider</name>
    <name type="synonym">Nephila maculata</name>
    <dbReference type="NCBI Taxonomy" id="299642"/>
    <lineage>
        <taxon>Eukaryota</taxon>
        <taxon>Metazoa</taxon>
        <taxon>Ecdysozoa</taxon>
        <taxon>Arthropoda</taxon>
        <taxon>Chelicerata</taxon>
        <taxon>Arachnida</taxon>
        <taxon>Araneae</taxon>
        <taxon>Araneomorphae</taxon>
        <taxon>Entelegynae</taxon>
        <taxon>Araneoidea</taxon>
        <taxon>Nephilidae</taxon>
        <taxon>Nephila</taxon>
    </lineage>
</organism>
<dbReference type="AlphaFoldDB" id="A0A8X6PG44"/>
<evidence type="ECO:0000313" key="1">
    <source>
        <dbReference type="EMBL" id="GFT62672.1"/>
    </source>
</evidence>
<gene>
    <name evidence="1" type="ORF">NPIL_545501</name>
</gene>
<accession>A0A8X6PG44</accession>
<comment type="caution">
    <text evidence="1">The sequence shown here is derived from an EMBL/GenBank/DDBJ whole genome shotgun (WGS) entry which is preliminary data.</text>
</comment>
<protein>
    <submittedName>
        <fullName evidence="1">Uncharacterized protein</fullName>
    </submittedName>
</protein>
<evidence type="ECO:0000313" key="2">
    <source>
        <dbReference type="Proteomes" id="UP000887013"/>
    </source>
</evidence>
<name>A0A8X6PG44_NEPPI</name>
<reference evidence="1" key="1">
    <citation type="submission" date="2020-08" db="EMBL/GenBank/DDBJ databases">
        <title>Multicomponent nature underlies the extraordinary mechanical properties of spider dragline silk.</title>
        <authorList>
            <person name="Kono N."/>
            <person name="Nakamura H."/>
            <person name="Mori M."/>
            <person name="Yoshida Y."/>
            <person name="Ohtoshi R."/>
            <person name="Malay A.D."/>
            <person name="Moran D.A.P."/>
            <person name="Tomita M."/>
            <person name="Numata K."/>
            <person name="Arakawa K."/>
        </authorList>
    </citation>
    <scope>NUCLEOTIDE SEQUENCE</scope>
</reference>